<evidence type="ECO:0000313" key="1">
    <source>
        <dbReference type="EMBL" id="ASW03867.1"/>
    </source>
</evidence>
<dbReference type="KEGG" id="parb:CJU94_37490"/>
<dbReference type="EMBL" id="CP022992">
    <property type="protein sequence ID" value="ASW03867.1"/>
    <property type="molecule type" value="Genomic_DNA"/>
</dbReference>
<geneLocation type="plasmid" evidence="1 2">
    <name>pBN2</name>
</geneLocation>
<protein>
    <submittedName>
        <fullName evidence="1">Uncharacterized protein</fullName>
    </submittedName>
</protein>
<keyword evidence="1" id="KW-0614">Plasmid</keyword>
<keyword evidence="2" id="KW-1185">Reference proteome</keyword>
<proteinExistence type="predicted"/>
<evidence type="ECO:0000313" key="2">
    <source>
        <dbReference type="Proteomes" id="UP000215158"/>
    </source>
</evidence>
<dbReference type="AlphaFoldDB" id="A0A248VY18"/>
<dbReference type="Proteomes" id="UP000215158">
    <property type="component" value="Plasmid pBN2"/>
</dbReference>
<gene>
    <name evidence="1" type="ORF">CJU94_37490</name>
</gene>
<sequence>MTMTEQVEKTEFRLGIVSAMAANRRDEPALRNPSEVLRQVFGAHGRRRYEFGAAEFNGACALIQPSEAFERECASGVPVSDLHGPGAVWAWFVGSPRAFTFGFVGSSGWATRKMRSQLAAEYEAVTSRRTRGLGSVTPEKRP</sequence>
<reference evidence="1 2" key="1">
    <citation type="submission" date="2017-08" db="EMBL/GenBank/DDBJ databases">
        <title>Identification and genetic characteristics of simultaneous BTEX- and naphthalene-degrading Paraburkholderia sp. BN5 isolated from petroleum-contaminated soil.</title>
        <authorList>
            <person name="Lee Y."/>
            <person name="Jeon C.O."/>
        </authorList>
    </citation>
    <scope>NUCLEOTIDE SEQUENCE [LARGE SCALE GENOMIC DNA]</scope>
    <source>
        <strain evidence="1 2">BN5</strain>
        <plasmid evidence="1 2">pBN2</plasmid>
    </source>
</reference>
<name>A0A248VY18_9BURK</name>
<accession>A0A248VY18</accession>
<organism evidence="1 2">
    <name type="scientific">Paraburkholderia aromaticivorans</name>
    <dbReference type="NCBI Taxonomy" id="2026199"/>
    <lineage>
        <taxon>Bacteria</taxon>
        <taxon>Pseudomonadati</taxon>
        <taxon>Pseudomonadota</taxon>
        <taxon>Betaproteobacteria</taxon>
        <taxon>Burkholderiales</taxon>
        <taxon>Burkholderiaceae</taxon>
        <taxon>Paraburkholderia</taxon>
    </lineage>
</organism>